<dbReference type="InterPro" id="IPR004911">
    <property type="entry name" value="Interferon-induced_GILT"/>
</dbReference>
<dbReference type="PANTHER" id="PTHR13234">
    <property type="entry name" value="GAMMA-INTERFERON INDUCIBLE LYSOSOMAL THIOL REDUCTASE GILT"/>
    <property type="match status" value="1"/>
</dbReference>
<evidence type="ECO:0000256" key="4">
    <source>
        <dbReference type="ARBA" id="ARBA00022729"/>
    </source>
</evidence>
<evidence type="ECO:0000256" key="3">
    <source>
        <dbReference type="ARBA" id="ARBA00022525"/>
    </source>
</evidence>
<keyword evidence="7" id="KW-1185">Reference proteome</keyword>
<protein>
    <submittedName>
        <fullName evidence="8">Gamma-interferon-inducible lysosomal thiol reductase</fullName>
    </submittedName>
</protein>
<dbReference type="PANTHER" id="PTHR13234:SF8">
    <property type="entry name" value="GAMMA-INTERFERON-INDUCIBLE LYSOSOMAL THIOL REDUCTASE"/>
    <property type="match status" value="1"/>
</dbReference>
<dbReference type="AlphaFoldDB" id="A0A183C7N5"/>
<keyword evidence="4 6" id="KW-0732">Signal</keyword>
<evidence type="ECO:0000313" key="8">
    <source>
        <dbReference type="WBParaSite" id="GPLIN_000888100"/>
    </source>
</evidence>
<evidence type="ECO:0000256" key="1">
    <source>
        <dbReference type="ARBA" id="ARBA00004613"/>
    </source>
</evidence>
<organism evidence="7 8">
    <name type="scientific">Globodera pallida</name>
    <name type="common">Potato cyst nematode worm</name>
    <name type="synonym">Heterodera pallida</name>
    <dbReference type="NCBI Taxonomy" id="36090"/>
    <lineage>
        <taxon>Eukaryota</taxon>
        <taxon>Metazoa</taxon>
        <taxon>Ecdysozoa</taxon>
        <taxon>Nematoda</taxon>
        <taxon>Chromadorea</taxon>
        <taxon>Rhabditida</taxon>
        <taxon>Tylenchina</taxon>
        <taxon>Tylenchomorpha</taxon>
        <taxon>Tylenchoidea</taxon>
        <taxon>Heteroderidae</taxon>
        <taxon>Heteroderinae</taxon>
        <taxon>Globodera</taxon>
    </lineage>
</organism>
<feature type="signal peptide" evidence="6">
    <location>
        <begin position="1"/>
        <end position="26"/>
    </location>
</feature>
<reference evidence="7" key="1">
    <citation type="submission" date="2013-12" db="EMBL/GenBank/DDBJ databases">
        <authorList>
            <person name="Aslett M."/>
        </authorList>
    </citation>
    <scope>NUCLEOTIDE SEQUENCE [LARGE SCALE GENOMIC DNA]</scope>
    <source>
        <strain evidence="7">Lindley</strain>
    </source>
</reference>
<sequence length="138" mass="15548">MLSTPLFSQFFALLLPPLHIATLAQSSFIQIGVLFESLCPDSIDFILGPLSDAEAKFKQHIQLELVPFGKATIHENGEITCQHGKYECQINKFLMTFVPWILWNNGSNKEVQEESREDLKPFICGHLKKANIDQANCA</sequence>
<dbReference type="WBParaSite" id="GPLIN_000888100">
    <property type="protein sequence ID" value="GPLIN_000888100"/>
    <property type="gene ID" value="GPLIN_000888100"/>
</dbReference>
<comment type="similarity">
    <text evidence="2">Belongs to the GILT family.</text>
</comment>
<dbReference type="GO" id="GO:0005576">
    <property type="term" value="C:extracellular region"/>
    <property type="evidence" value="ECO:0007669"/>
    <property type="project" value="UniProtKB-SubCell"/>
</dbReference>
<accession>A0A183C7N5</accession>
<comment type="subcellular location">
    <subcellularLocation>
        <location evidence="1">Secreted</location>
    </subcellularLocation>
</comment>
<proteinExistence type="inferred from homology"/>
<evidence type="ECO:0000256" key="5">
    <source>
        <dbReference type="ARBA" id="ARBA00023180"/>
    </source>
</evidence>
<feature type="chain" id="PRO_5008147184" evidence="6">
    <location>
        <begin position="27"/>
        <end position="138"/>
    </location>
</feature>
<keyword evidence="3" id="KW-0964">Secreted</keyword>
<keyword evidence="5" id="KW-0325">Glycoprotein</keyword>
<evidence type="ECO:0000256" key="2">
    <source>
        <dbReference type="ARBA" id="ARBA00005679"/>
    </source>
</evidence>
<dbReference type="Pfam" id="PF03227">
    <property type="entry name" value="GILT"/>
    <property type="match status" value="1"/>
</dbReference>
<evidence type="ECO:0000256" key="6">
    <source>
        <dbReference type="SAM" id="SignalP"/>
    </source>
</evidence>
<evidence type="ECO:0000313" key="7">
    <source>
        <dbReference type="Proteomes" id="UP000050741"/>
    </source>
</evidence>
<name>A0A183C7N5_GLOPA</name>
<reference evidence="8" key="3">
    <citation type="submission" date="2016-06" db="UniProtKB">
        <authorList>
            <consortium name="WormBaseParasite"/>
        </authorList>
    </citation>
    <scope>IDENTIFICATION</scope>
</reference>
<reference evidence="7" key="2">
    <citation type="submission" date="2014-05" db="EMBL/GenBank/DDBJ databases">
        <title>The genome and life-stage specific transcriptomes of Globodera pallida elucidate key aspects of plant parasitism by a cyst nematode.</title>
        <authorList>
            <person name="Cotton J.A."/>
            <person name="Lilley C.J."/>
            <person name="Jones L.M."/>
            <person name="Kikuchi T."/>
            <person name="Reid A.J."/>
            <person name="Thorpe P."/>
            <person name="Tsai I.J."/>
            <person name="Beasley H."/>
            <person name="Blok V."/>
            <person name="Cock P.J.A."/>
            <person name="Van den Akker S.E."/>
            <person name="Holroyd N."/>
            <person name="Hunt M."/>
            <person name="Mantelin S."/>
            <person name="Naghra H."/>
            <person name="Pain A."/>
            <person name="Palomares-Rius J.E."/>
            <person name="Zarowiecki M."/>
            <person name="Berriman M."/>
            <person name="Jones J.T."/>
            <person name="Urwin P.E."/>
        </authorList>
    </citation>
    <scope>NUCLEOTIDE SEQUENCE [LARGE SCALE GENOMIC DNA]</scope>
    <source>
        <strain evidence="7">Lindley</strain>
    </source>
</reference>
<dbReference type="GO" id="GO:0016671">
    <property type="term" value="F:oxidoreductase activity, acting on a sulfur group of donors, disulfide as acceptor"/>
    <property type="evidence" value="ECO:0007669"/>
    <property type="project" value="InterPro"/>
</dbReference>
<dbReference type="Proteomes" id="UP000050741">
    <property type="component" value="Unassembled WGS sequence"/>
</dbReference>